<organism evidence="1 2">
    <name type="scientific">Candidatus Woesebacteria bacterium RIFCSPHIGHO2_01_FULL_38_26b</name>
    <dbReference type="NCBI Taxonomy" id="1802491"/>
    <lineage>
        <taxon>Bacteria</taxon>
        <taxon>Candidatus Woeseibacteriota</taxon>
    </lineage>
</organism>
<evidence type="ECO:0000313" key="1">
    <source>
        <dbReference type="EMBL" id="OGM19231.1"/>
    </source>
</evidence>
<proteinExistence type="predicted"/>
<protein>
    <submittedName>
        <fullName evidence="1">Uncharacterized protein</fullName>
    </submittedName>
</protein>
<accession>A0A1F7XW24</accession>
<comment type="caution">
    <text evidence="1">The sequence shown here is derived from an EMBL/GenBank/DDBJ whole genome shotgun (WGS) entry which is preliminary data.</text>
</comment>
<sequence length="115" mass="12610">MVATPEREKPQSIEPIVKEVPETPEQTPAMTEAGVQSVATQVTAQVTDDTTGQHLIQTPATQTVTITIPTTEDQLSDWAKGPAESSLTWLAFFWLRIVKKALYFGWKVITKGGVN</sequence>
<dbReference type="AlphaFoldDB" id="A0A1F7XW24"/>
<dbReference type="EMBL" id="MGGD01000077">
    <property type="protein sequence ID" value="OGM19231.1"/>
    <property type="molecule type" value="Genomic_DNA"/>
</dbReference>
<dbReference type="Proteomes" id="UP000176741">
    <property type="component" value="Unassembled WGS sequence"/>
</dbReference>
<evidence type="ECO:0000313" key="2">
    <source>
        <dbReference type="Proteomes" id="UP000176741"/>
    </source>
</evidence>
<gene>
    <name evidence="1" type="ORF">A2771_01645</name>
</gene>
<reference evidence="1 2" key="1">
    <citation type="journal article" date="2016" name="Nat. Commun.">
        <title>Thousands of microbial genomes shed light on interconnected biogeochemical processes in an aquifer system.</title>
        <authorList>
            <person name="Anantharaman K."/>
            <person name="Brown C.T."/>
            <person name="Hug L.A."/>
            <person name="Sharon I."/>
            <person name="Castelle C.J."/>
            <person name="Probst A.J."/>
            <person name="Thomas B.C."/>
            <person name="Singh A."/>
            <person name="Wilkins M.J."/>
            <person name="Karaoz U."/>
            <person name="Brodie E.L."/>
            <person name="Williams K.H."/>
            <person name="Hubbard S.S."/>
            <person name="Banfield J.F."/>
        </authorList>
    </citation>
    <scope>NUCLEOTIDE SEQUENCE [LARGE SCALE GENOMIC DNA]</scope>
</reference>
<name>A0A1F7XW24_9BACT</name>